<proteinExistence type="predicted"/>
<gene>
    <name evidence="7" type="ORF">DFP98_1649</name>
</gene>
<dbReference type="SUPFAM" id="SSF53697">
    <property type="entry name" value="SIS domain"/>
    <property type="match status" value="1"/>
</dbReference>
<dbReference type="GO" id="GO:1901135">
    <property type="term" value="P:carbohydrate derivative metabolic process"/>
    <property type="evidence" value="ECO:0007669"/>
    <property type="project" value="InterPro"/>
</dbReference>
<feature type="coiled-coil region" evidence="4">
    <location>
        <begin position="245"/>
        <end position="277"/>
    </location>
</feature>
<dbReference type="Proteomes" id="UP000256977">
    <property type="component" value="Unassembled WGS sequence"/>
</dbReference>
<evidence type="ECO:0000256" key="3">
    <source>
        <dbReference type="ARBA" id="ARBA00023163"/>
    </source>
</evidence>
<dbReference type="Pfam" id="PF01380">
    <property type="entry name" value="SIS"/>
    <property type="match status" value="1"/>
</dbReference>
<keyword evidence="4" id="KW-0175">Coiled coil</keyword>
<dbReference type="InterPro" id="IPR047640">
    <property type="entry name" value="RpiR-like"/>
</dbReference>
<dbReference type="GO" id="GO:0003677">
    <property type="term" value="F:DNA binding"/>
    <property type="evidence" value="ECO:0007669"/>
    <property type="project" value="UniProtKB-KW"/>
</dbReference>
<dbReference type="EMBL" id="QRDZ01000064">
    <property type="protein sequence ID" value="RED51740.1"/>
    <property type="molecule type" value="Genomic_DNA"/>
</dbReference>
<dbReference type="GO" id="GO:0003700">
    <property type="term" value="F:DNA-binding transcription factor activity"/>
    <property type="evidence" value="ECO:0007669"/>
    <property type="project" value="InterPro"/>
</dbReference>
<dbReference type="RefSeq" id="WP_116065928.1">
    <property type="nucleotide sequence ID" value="NZ_QRDZ01000064.1"/>
</dbReference>
<feature type="domain" description="SIS" evidence="6">
    <location>
        <begin position="123"/>
        <end position="258"/>
    </location>
</feature>
<evidence type="ECO:0000256" key="4">
    <source>
        <dbReference type="SAM" id="Coils"/>
    </source>
</evidence>
<dbReference type="PROSITE" id="PS51464">
    <property type="entry name" value="SIS"/>
    <property type="match status" value="1"/>
</dbReference>
<dbReference type="SUPFAM" id="SSF46689">
    <property type="entry name" value="Homeodomain-like"/>
    <property type="match status" value="1"/>
</dbReference>
<dbReference type="PROSITE" id="PS51071">
    <property type="entry name" value="HTH_RPIR"/>
    <property type="match status" value="1"/>
</dbReference>
<dbReference type="AlphaFoldDB" id="A0A3D9HQK0"/>
<keyword evidence="3" id="KW-0804">Transcription</keyword>
<protein>
    <submittedName>
        <fullName evidence="7">RpiR family transcriptional regulator</fullName>
    </submittedName>
</protein>
<sequence>MATISEKIQVQFDSLSVAQKKAAHYIQSNMQDAVMSSAQKIAGKSGVSEATVHRLAQALGYESFTGMLQDLRGHVLKDQRAVHNFVHTTSRQEESWIEKHFAREIDNLRETMAWTDKAHLRQAARMLLDADRIWIAGWRMGLSVTSFFSFVLKYMLGNCELIPQGGVAEYASYIKPGDLVFACGFPRYCSRTLKVAALAKEQGTKVIALTDSGLSPFAKLADTTLLAACKSTGFLDSYTAALSIVNALINEISHLEKERVKANIEKMEVMFKQFQDNFEWTNRSKP</sequence>
<dbReference type="InterPro" id="IPR009057">
    <property type="entry name" value="Homeodomain-like_sf"/>
</dbReference>
<feature type="domain" description="HTH rpiR-type" evidence="5">
    <location>
        <begin position="2"/>
        <end position="78"/>
    </location>
</feature>
<keyword evidence="8" id="KW-1185">Reference proteome</keyword>
<dbReference type="CDD" id="cd05013">
    <property type="entry name" value="SIS_RpiR"/>
    <property type="match status" value="1"/>
</dbReference>
<dbReference type="Pfam" id="PF01418">
    <property type="entry name" value="HTH_6"/>
    <property type="match status" value="1"/>
</dbReference>
<dbReference type="InterPro" id="IPR035472">
    <property type="entry name" value="RpiR-like_SIS"/>
</dbReference>
<evidence type="ECO:0000256" key="2">
    <source>
        <dbReference type="ARBA" id="ARBA00023125"/>
    </source>
</evidence>
<evidence type="ECO:0000313" key="7">
    <source>
        <dbReference type="EMBL" id="RED51740.1"/>
    </source>
</evidence>
<dbReference type="Gene3D" id="3.40.50.10490">
    <property type="entry name" value="Glucose-6-phosphate isomerase like protein, domain 1"/>
    <property type="match status" value="1"/>
</dbReference>
<evidence type="ECO:0000256" key="1">
    <source>
        <dbReference type="ARBA" id="ARBA00023015"/>
    </source>
</evidence>
<evidence type="ECO:0000259" key="5">
    <source>
        <dbReference type="PROSITE" id="PS51071"/>
    </source>
</evidence>
<keyword evidence="1" id="KW-0805">Transcription regulation</keyword>
<dbReference type="Gene3D" id="1.10.10.10">
    <property type="entry name" value="Winged helix-like DNA-binding domain superfamily/Winged helix DNA-binding domain"/>
    <property type="match status" value="1"/>
</dbReference>
<name>A0A3D9HQK0_9BACL</name>
<dbReference type="PANTHER" id="PTHR30514">
    <property type="entry name" value="GLUCOKINASE"/>
    <property type="match status" value="1"/>
</dbReference>
<evidence type="ECO:0000259" key="6">
    <source>
        <dbReference type="PROSITE" id="PS51464"/>
    </source>
</evidence>
<dbReference type="InterPro" id="IPR001347">
    <property type="entry name" value="SIS_dom"/>
</dbReference>
<evidence type="ECO:0000313" key="8">
    <source>
        <dbReference type="Proteomes" id="UP000256977"/>
    </source>
</evidence>
<accession>A0A3D9HQK0</accession>
<dbReference type="InterPro" id="IPR046348">
    <property type="entry name" value="SIS_dom_sf"/>
</dbReference>
<organism evidence="7 8">
    <name type="scientific">Cohnella phaseoli</name>
    <dbReference type="NCBI Taxonomy" id="456490"/>
    <lineage>
        <taxon>Bacteria</taxon>
        <taxon>Bacillati</taxon>
        <taxon>Bacillota</taxon>
        <taxon>Bacilli</taxon>
        <taxon>Bacillales</taxon>
        <taxon>Paenibacillaceae</taxon>
        <taxon>Cohnella</taxon>
    </lineage>
</organism>
<dbReference type="PANTHER" id="PTHR30514:SF18">
    <property type="entry name" value="RPIR-FAMILY TRANSCRIPTIONAL REGULATOR"/>
    <property type="match status" value="1"/>
</dbReference>
<keyword evidence="2" id="KW-0238">DNA-binding</keyword>
<dbReference type="InterPro" id="IPR000281">
    <property type="entry name" value="HTH_RpiR"/>
</dbReference>
<comment type="caution">
    <text evidence="7">The sequence shown here is derived from an EMBL/GenBank/DDBJ whole genome shotgun (WGS) entry which is preliminary data.</text>
</comment>
<dbReference type="OrthoDB" id="2930at2"/>
<dbReference type="GO" id="GO:0097367">
    <property type="term" value="F:carbohydrate derivative binding"/>
    <property type="evidence" value="ECO:0007669"/>
    <property type="project" value="InterPro"/>
</dbReference>
<reference evidence="7 8" key="1">
    <citation type="submission" date="2018-07" db="EMBL/GenBank/DDBJ databases">
        <title>Genomic Encyclopedia of Type Strains, Phase III (KMG-III): the genomes of soil and plant-associated and newly described type strains.</title>
        <authorList>
            <person name="Whitman W."/>
        </authorList>
    </citation>
    <scope>NUCLEOTIDE SEQUENCE [LARGE SCALE GENOMIC DNA]</scope>
    <source>
        <strain evidence="7 8">CECT 7287</strain>
    </source>
</reference>
<dbReference type="InterPro" id="IPR036388">
    <property type="entry name" value="WH-like_DNA-bd_sf"/>
</dbReference>